<dbReference type="Pfam" id="PF13715">
    <property type="entry name" value="CarbopepD_reg_2"/>
    <property type="match status" value="1"/>
</dbReference>
<reference evidence="2 3" key="1">
    <citation type="submission" date="2018-03" db="EMBL/GenBank/DDBJ databases">
        <title>Genomic Encyclopedia of Archaeal and Bacterial Type Strains, Phase II (KMG-II): from individual species to whole genera.</title>
        <authorList>
            <person name="Goeker M."/>
        </authorList>
    </citation>
    <scope>NUCLEOTIDE SEQUENCE [LARGE SCALE GENOMIC DNA]</scope>
    <source>
        <strain evidence="2 3">DSM 28229</strain>
    </source>
</reference>
<evidence type="ECO:0000313" key="2">
    <source>
        <dbReference type="EMBL" id="PWJ44273.1"/>
    </source>
</evidence>
<dbReference type="Pfam" id="PF05139">
    <property type="entry name" value="Erythro_esteras"/>
    <property type="match status" value="1"/>
</dbReference>
<name>A0A315ZGI8_SEDFL</name>
<dbReference type="GO" id="GO:0046677">
    <property type="term" value="P:response to antibiotic"/>
    <property type="evidence" value="ECO:0007669"/>
    <property type="project" value="InterPro"/>
</dbReference>
<dbReference type="OrthoDB" id="9810066at2"/>
<evidence type="ECO:0000313" key="3">
    <source>
        <dbReference type="Proteomes" id="UP000245535"/>
    </source>
</evidence>
<dbReference type="InterPro" id="IPR008969">
    <property type="entry name" value="CarboxyPept-like_regulatory"/>
</dbReference>
<sequence>MTDNKTIISLLLSLFTILPLAAQNTSQFEELVEIKSISPSDANYQDLQFLKKEIGETRVVALGEAQHDFGELYEAKTRVVQFLHEEMDFDLILFESGFYDLKKAHEAIQNGESAKLHLGNSIFPIWTLRKEFHPFINYVASHKDSLGVLGFDSQAIGDDYITDFEEDILRLIGDDSENVFYDWLEFVEVISEFNFPDDLVSHLYFQKINTQIKNRIQENAVATKAEKDFYIHLLDNLSLMAKDYYKNRTGDKTAETFQAEDNNVRDRLMAENTLFWLNRYPNKKVILWGATAHVANQVGDLDEEEFKTFKPMGYHLNESLGEENIFTIGFTGFTTDSTCASSPTSLEAKFTKEGKKAVYLSAKDFKPFNSHALSLFDPNFEGKWENVVDGLILIDTLTRATVSSIELTVDTPKDAGSEKVTASNVESVEVKSDTARYVIFNREDESLVKLKGKIRDKNSKEGIPYINIGIPNTLLGTSTNTKGEYVLQLPKGENRTIRISSIGYMPLELSVKQFKENPVIELEPSIRELTEITVTDKPLTAKAIMKQVIKNIPNNFIQTPFSQSKIIRFRGWVDSLTFKQREVLFNDYDLNGYQKAKVHAGGKKRSITVKQSRIADVPKGRDFTNLAFENDSRDFSWAWMFYDAVDAQKRNFLNKANLRKYDFELEEIIESEDGELQYLILFKTDAKSIRTTNLLGVKELRGSILINASDFGIERVEYLAFVDKAYRMWGNVLNRKELSDIVFYKKVVTTYKKVGNHYFLDHKLFQTNFDKHLPIHIFHEIIGLDVQVGEKDSVIINQRKVYPQEEYNPKDWEHLPSK</sequence>
<protein>
    <submittedName>
        <fullName evidence="2">Erythromycin esterase-like protein</fullName>
    </submittedName>
</protein>
<keyword evidence="3" id="KW-1185">Reference proteome</keyword>
<proteinExistence type="predicted"/>
<dbReference type="Proteomes" id="UP000245535">
    <property type="component" value="Unassembled WGS sequence"/>
</dbReference>
<comment type="caution">
    <text evidence="2">The sequence shown here is derived from an EMBL/GenBank/DDBJ whole genome shotgun (WGS) entry which is preliminary data.</text>
</comment>
<dbReference type="PANTHER" id="PTHR31299">
    <property type="entry name" value="ESTERASE, PUTATIVE (AFU_ORTHOLOGUE AFUA_1G05850)-RELATED"/>
    <property type="match status" value="1"/>
</dbReference>
<dbReference type="EMBL" id="QGDO01000001">
    <property type="protein sequence ID" value="PWJ44273.1"/>
    <property type="molecule type" value="Genomic_DNA"/>
</dbReference>
<dbReference type="AlphaFoldDB" id="A0A315ZGI8"/>
<dbReference type="InterPro" id="IPR007815">
    <property type="entry name" value="Emycin_Estase"/>
</dbReference>
<dbReference type="SUPFAM" id="SSF49464">
    <property type="entry name" value="Carboxypeptidase regulatory domain-like"/>
    <property type="match status" value="1"/>
</dbReference>
<accession>A0A315ZGI8</accession>
<organism evidence="2 3">
    <name type="scientific">Sediminitomix flava</name>
    <dbReference type="NCBI Taxonomy" id="379075"/>
    <lineage>
        <taxon>Bacteria</taxon>
        <taxon>Pseudomonadati</taxon>
        <taxon>Bacteroidota</taxon>
        <taxon>Cytophagia</taxon>
        <taxon>Cytophagales</taxon>
        <taxon>Flammeovirgaceae</taxon>
        <taxon>Sediminitomix</taxon>
    </lineage>
</organism>
<keyword evidence="1" id="KW-0732">Signal</keyword>
<feature type="chain" id="PRO_5016455951" evidence="1">
    <location>
        <begin position="22"/>
        <end position="818"/>
    </location>
</feature>
<gene>
    <name evidence="2" type="ORF">BC781_101623</name>
</gene>
<dbReference type="Gene3D" id="3.40.1660.10">
    <property type="entry name" value="EreA-like (biosynthetic domain)"/>
    <property type="match status" value="2"/>
</dbReference>
<evidence type="ECO:0000256" key="1">
    <source>
        <dbReference type="SAM" id="SignalP"/>
    </source>
</evidence>
<dbReference type="SUPFAM" id="SSF159501">
    <property type="entry name" value="EreA/ChaN-like"/>
    <property type="match status" value="1"/>
</dbReference>
<dbReference type="PANTHER" id="PTHR31299:SF0">
    <property type="entry name" value="ESTERASE, PUTATIVE (AFU_ORTHOLOGUE AFUA_1G05850)-RELATED"/>
    <property type="match status" value="1"/>
</dbReference>
<dbReference type="RefSeq" id="WP_109615777.1">
    <property type="nucleotide sequence ID" value="NZ_QGDO01000001.1"/>
</dbReference>
<feature type="signal peptide" evidence="1">
    <location>
        <begin position="1"/>
        <end position="21"/>
    </location>
</feature>
<dbReference type="InterPro" id="IPR052036">
    <property type="entry name" value="Hydrolase/PRTase-associated"/>
</dbReference>
<dbReference type="Gene3D" id="2.60.40.1120">
    <property type="entry name" value="Carboxypeptidase-like, regulatory domain"/>
    <property type="match status" value="1"/>
</dbReference>
<dbReference type="CDD" id="cd14728">
    <property type="entry name" value="Ere-like"/>
    <property type="match status" value="1"/>
</dbReference>